<dbReference type="PANTHER" id="PTHR30055:SF234">
    <property type="entry name" value="HTH-TYPE TRANSCRIPTIONAL REGULATOR BETI"/>
    <property type="match status" value="1"/>
</dbReference>
<organism evidence="6 7">
    <name type="scientific">Vulcaniibacterium tengchongense</name>
    <dbReference type="NCBI Taxonomy" id="1273429"/>
    <lineage>
        <taxon>Bacteria</taxon>
        <taxon>Pseudomonadati</taxon>
        <taxon>Pseudomonadota</taxon>
        <taxon>Gammaproteobacteria</taxon>
        <taxon>Lysobacterales</taxon>
        <taxon>Lysobacteraceae</taxon>
        <taxon>Vulcaniibacterium</taxon>
    </lineage>
</organism>
<proteinExistence type="predicted"/>
<dbReference type="RefSeq" id="WP_123770051.1">
    <property type="nucleotide sequence ID" value="NZ_RKQN01000002.1"/>
</dbReference>
<keyword evidence="2 4" id="KW-0238">DNA-binding</keyword>
<dbReference type="EMBL" id="RKQN01000002">
    <property type="protein sequence ID" value="RPE79880.1"/>
    <property type="molecule type" value="Genomic_DNA"/>
</dbReference>
<dbReference type="AlphaFoldDB" id="A0A3N4W1G9"/>
<dbReference type="Pfam" id="PF00440">
    <property type="entry name" value="TetR_N"/>
    <property type="match status" value="1"/>
</dbReference>
<dbReference type="InterPro" id="IPR009057">
    <property type="entry name" value="Homeodomain-like_sf"/>
</dbReference>
<dbReference type="PANTHER" id="PTHR30055">
    <property type="entry name" value="HTH-TYPE TRANSCRIPTIONAL REGULATOR RUTR"/>
    <property type="match status" value="1"/>
</dbReference>
<evidence type="ECO:0000256" key="1">
    <source>
        <dbReference type="ARBA" id="ARBA00023015"/>
    </source>
</evidence>
<reference evidence="6 7" key="1">
    <citation type="submission" date="2018-11" db="EMBL/GenBank/DDBJ databases">
        <title>Genomic Encyclopedia of Type Strains, Phase IV (KMG-IV): sequencing the most valuable type-strain genomes for metagenomic binning, comparative biology and taxonomic classification.</title>
        <authorList>
            <person name="Goeker M."/>
        </authorList>
    </citation>
    <scope>NUCLEOTIDE SEQUENCE [LARGE SCALE GENOMIC DNA]</scope>
    <source>
        <strain evidence="6 7">DSM 25623</strain>
    </source>
</reference>
<sequence length="205" mass="22733">MTALSRKRQRTRTQIADAAAALFERYGYEAVTMEQIAAEAGVARGTLYNHFAVKEAVLAEWMHARLAQDLAPLMAQALAKPSFAARVATVLEASAQWWEDHRQYAAPYLRFRFQAVRDGAGGHDGSDLVAAYAGLIDAAQRSREIRDDVPPVRLARYLHFLYLSALLAWLGDADASLQAEFAHALEFFLQGAAYRKPIPSPKDAR</sequence>
<dbReference type="SUPFAM" id="SSF48498">
    <property type="entry name" value="Tetracyclin repressor-like, C-terminal domain"/>
    <property type="match status" value="1"/>
</dbReference>
<protein>
    <submittedName>
        <fullName evidence="6">TetR family transcriptional regulator</fullName>
    </submittedName>
</protein>
<keyword evidence="7" id="KW-1185">Reference proteome</keyword>
<dbReference type="GO" id="GO:0000976">
    <property type="term" value="F:transcription cis-regulatory region binding"/>
    <property type="evidence" value="ECO:0007669"/>
    <property type="project" value="TreeGrafter"/>
</dbReference>
<name>A0A3N4W1G9_9GAMM</name>
<feature type="DNA-binding region" description="H-T-H motif" evidence="4">
    <location>
        <begin position="32"/>
        <end position="51"/>
    </location>
</feature>
<dbReference type="PRINTS" id="PR00455">
    <property type="entry name" value="HTHTETR"/>
</dbReference>
<dbReference type="GO" id="GO:0003700">
    <property type="term" value="F:DNA-binding transcription factor activity"/>
    <property type="evidence" value="ECO:0007669"/>
    <property type="project" value="TreeGrafter"/>
</dbReference>
<evidence type="ECO:0000256" key="3">
    <source>
        <dbReference type="ARBA" id="ARBA00023163"/>
    </source>
</evidence>
<evidence type="ECO:0000313" key="6">
    <source>
        <dbReference type="EMBL" id="RPE79880.1"/>
    </source>
</evidence>
<comment type="caution">
    <text evidence="6">The sequence shown here is derived from an EMBL/GenBank/DDBJ whole genome shotgun (WGS) entry which is preliminary data.</text>
</comment>
<evidence type="ECO:0000256" key="2">
    <source>
        <dbReference type="ARBA" id="ARBA00023125"/>
    </source>
</evidence>
<accession>A0A3N4W1G9</accession>
<evidence type="ECO:0000256" key="4">
    <source>
        <dbReference type="PROSITE-ProRule" id="PRU00335"/>
    </source>
</evidence>
<dbReference type="OrthoDB" id="8535430at2"/>
<keyword evidence="1" id="KW-0805">Transcription regulation</keyword>
<dbReference type="InterPro" id="IPR036271">
    <property type="entry name" value="Tet_transcr_reg_TetR-rel_C_sf"/>
</dbReference>
<dbReference type="PROSITE" id="PS50977">
    <property type="entry name" value="HTH_TETR_2"/>
    <property type="match status" value="1"/>
</dbReference>
<dbReference type="Gene3D" id="1.10.357.10">
    <property type="entry name" value="Tetracycline Repressor, domain 2"/>
    <property type="match status" value="1"/>
</dbReference>
<evidence type="ECO:0000313" key="7">
    <source>
        <dbReference type="Proteomes" id="UP000269708"/>
    </source>
</evidence>
<evidence type="ECO:0000259" key="5">
    <source>
        <dbReference type="PROSITE" id="PS50977"/>
    </source>
</evidence>
<keyword evidence="3" id="KW-0804">Transcription</keyword>
<dbReference type="InterPro" id="IPR001647">
    <property type="entry name" value="HTH_TetR"/>
</dbReference>
<dbReference type="InterPro" id="IPR050109">
    <property type="entry name" value="HTH-type_TetR-like_transc_reg"/>
</dbReference>
<gene>
    <name evidence="6" type="ORF">EDC50_1709</name>
</gene>
<dbReference type="Proteomes" id="UP000269708">
    <property type="component" value="Unassembled WGS sequence"/>
</dbReference>
<dbReference type="SUPFAM" id="SSF46689">
    <property type="entry name" value="Homeodomain-like"/>
    <property type="match status" value="1"/>
</dbReference>
<feature type="domain" description="HTH tetR-type" evidence="5">
    <location>
        <begin position="9"/>
        <end position="69"/>
    </location>
</feature>